<sequence length="391" mass="42741">MVWDGAHIAISPAIASDSPLTPHVRRVACYLHRRPLARHNCVLYAPSMRRGLNSITLAALLGMTTIANAQQPKAAQPSDARLPGLPPAEFDETLSIGGEEIGTEKLRSRMTVDVMVNGTGPHRFVVDSGADTSVVGERLAGKLAMPEGTPAMLHGVTESKMVDRVHVDEIVLGPTATTDLELPVLDERDLGGDGMIGLDALVEQRLLLDFENRHISVDDGFTPAPVMDGVIVVKGRLQRGQLILTEVRADRQKVEAVVDTGSEITIGNRALRDKLALRRAGNFSKIKVFGVTGKEMEIDFMLVKEMKLGPILLRNVPIAFADIPPFEVFGIKDKPSLLLGTDLMENFRRVSLDFKDRKVRFQLKKCDNTSLVLRTTTVASRLRAERSTACS</sequence>
<dbReference type="CDD" id="cd05483">
    <property type="entry name" value="retropepsin_like_bacteria"/>
    <property type="match status" value="1"/>
</dbReference>
<dbReference type="InterPro" id="IPR021109">
    <property type="entry name" value="Peptidase_aspartic_dom_sf"/>
</dbReference>
<name>A0A5P6NA62_9SPHN</name>
<dbReference type="InterPro" id="IPR034122">
    <property type="entry name" value="Retropepsin-like_bacterial"/>
</dbReference>
<evidence type="ECO:0000313" key="2">
    <source>
        <dbReference type="Proteomes" id="UP000325385"/>
    </source>
</evidence>
<protein>
    <recommendedName>
        <fullName evidence="3">Peptidase A2 domain-containing protein</fullName>
    </recommendedName>
</protein>
<dbReference type="AlphaFoldDB" id="A0A5P6NA62"/>
<evidence type="ECO:0000313" key="1">
    <source>
        <dbReference type="EMBL" id="QFI62900.1"/>
    </source>
</evidence>
<dbReference type="Proteomes" id="UP000325385">
    <property type="component" value="Chromosome"/>
</dbReference>
<organism evidence="1 2">
    <name type="scientific">Qipengyuania flava</name>
    <dbReference type="NCBI Taxonomy" id="192812"/>
    <lineage>
        <taxon>Bacteria</taxon>
        <taxon>Pseudomonadati</taxon>
        <taxon>Pseudomonadota</taxon>
        <taxon>Alphaproteobacteria</taxon>
        <taxon>Sphingomonadales</taxon>
        <taxon>Erythrobacteraceae</taxon>
        <taxon>Qipengyuania</taxon>
    </lineage>
</organism>
<gene>
    <name evidence="1" type="ORF">D0Y83_06140</name>
</gene>
<dbReference type="EMBL" id="CP032228">
    <property type="protein sequence ID" value="QFI62900.1"/>
    <property type="molecule type" value="Genomic_DNA"/>
</dbReference>
<dbReference type="Pfam" id="PF13650">
    <property type="entry name" value="Asp_protease_2"/>
    <property type="match status" value="2"/>
</dbReference>
<dbReference type="PROSITE" id="PS00141">
    <property type="entry name" value="ASP_PROTEASE"/>
    <property type="match status" value="1"/>
</dbReference>
<reference evidence="2" key="1">
    <citation type="submission" date="2018-09" db="EMBL/GenBank/DDBJ databases">
        <title>Nocardia yunnanensis sp. nov., an actinomycete isolated from a soil sample.</title>
        <authorList>
            <person name="Zhang J."/>
        </authorList>
    </citation>
    <scope>NUCLEOTIDE SEQUENCE [LARGE SCALE GENOMIC DNA]</scope>
    <source>
        <strain evidence="2">21-3</strain>
    </source>
</reference>
<proteinExistence type="predicted"/>
<dbReference type="InterPro" id="IPR001969">
    <property type="entry name" value="Aspartic_peptidase_AS"/>
</dbReference>
<dbReference type="SUPFAM" id="SSF50630">
    <property type="entry name" value="Acid proteases"/>
    <property type="match status" value="2"/>
</dbReference>
<evidence type="ECO:0008006" key="3">
    <source>
        <dbReference type="Google" id="ProtNLM"/>
    </source>
</evidence>
<dbReference type="GO" id="GO:0004190">
    <property type="term" value="F:aspartic-type endopeptidase activity"/>
    <property type="evidence" value="ECO:0007669"/>
    <property type="project" value="InterPro"/>
</dbReference>
<accession>A0A5P6NA62</accession>
<dbReference type="GO" id="GO:0006508">
    <property type="term" value="P:proteolysis"/>
    <property type="evidence" value="ECO:0007669"/>
    <property type="project" value="InterPro"/>
</dbReference>
<dbReference type="Gene3D" id="2.40.70.10">
    <property type="entry name" value="Acid Proteases"/>
    <property type="match status" value="2"/>
</dbReference>